<comment type="caution">
    <text evidence="1">The sequence shown here is derived from an EMBL/GenBank/DDBJ whole genome shotgun (WGS) entry which is preliminary data.</text>
</comment>
<accession>A0A4R7NW30</accession>
<dbReference type="AlphaFoldDB" id="A0A4R7NW30"/>
<name>A0A4R7NW30_9GAMM</name>
<reference evidence="1 2" key="1">
    <citation type="submission" date="2019-03" db="EMBL/GenBank/DDBJ databases">
        <title>Genomic Encyclopedia of Type Strains, Phase IV (KMG-IV): sequencing the most valuable type-strain genomes for metagenomic binning, comparative biology and taxonomic classification.</title>
        <authorList>
            <person name="Goeker M."/>
        </authorList>
    </citation>
    <scope>NUCLEOTIDE SEQUENCE [LARGE SCALE GENOMIC DNA]</scope>
    <source>
        <strain evidence="1 2">DSM 6770</strain>
    </source>
</reference>
<sequence length="76" mass="8387">MPLNYTGKHTQETTGSCSDILKISLLYSSCGTHKIKMIFLFITKRQKVSPDHPALTSYVSPDTLDSTVIPEVAMQA</sequence>
<dbReference type="EMBL" id="SOBR01000001">
    <property type="protein sequence ID" value="TDU24871.1"/>
    <property type="molecule type" value="Genomic_DNA"/>
</dbReference>
<dbReference type="Proteomes" id="UP000295380">
    <property type="component" value="Unassembled WGS sequence"/>
</dbReference>
<evidence type="ECO:0000313" key="1">
    <source>
        <dbReference type="EMBL" id="TDU24871.1"/>
    </source>
</evidence>
<protein>
    <submittedName>
        <fullName evidence="1">Uncharacterized protein</fullName>
    </submittedName>
</protein>
<organism evidence="1 2">
    <name type="scientific">Chromohalobacter marismortui</name>
    <dbReference type="NCBI Taxonomy" id="42055"/>
    <lineage>
        <taxon>Bacteria</taxon>
        <taxon>Pseudomonadati</taxon>
        <taxon>Pseudomonadota</taxon>
        <taxon>Gammaproteobacteria</taxon>
        <taxon>Oceanospirillales</taxon>
        <taxon>Halomonadaceae</taxon>
        <taxon>Chromohalobacter</taxon>
    </lineage>
</organism>
<keyword evidence="2" id="KW-1185">Reference proteome</keyword>
<evidence type="ECO:0000313" key="2">
    <source>
        <dbReference type="Proteomes" id="UP000295380"/>
    </source>
</evidence>
<gene>
    <name evidence="1" type="ORF">C8E00_101255</name>
</gene>
<proteinExistence type="predicted"/>